<evidence type="ECO:0000313" key="4">
    <source>
        <dbReference type="Proteomes" id="UP001281656"/>
    </source>
</evidence>
<feature type="domain" description="SbsA Ig-like" evidence="2">
    <location>
        <begin position="736"/>
        <end position="830"/>
    </location>
</feature>
<comment type="caution">
    <text evidence="3">The sequence shown here is derived from an EMBL/GenBank/DDBJ whole genome shotgun (WGS) entry which is preliminary data.</text>
</comment>
<reference evidence="3 4" key="1">
    <citation type="submission" date="2023-04" db="EMBL/GenBank/DDBJ databases">
        <title>Clostridium tannerae sp. nov., isolated from the fecal material of an alpaca.</title>
        <authorList>
            <person name="Miller S."/>
            <person name="Hendry M."/>
            <person name="King J."/>
            <person name="Sankaranarayanan K."/>
            <person name="Lawson P.A."/>
        </authorList>
    </citation>
    <scope>NUCLEOTIDE SEQUENCE [LARGE SCALE GENOMIC DNA]</scope>
    <source>
        <strain evidence="3 4">A1-XYC3</strain>
    </source>
</reference>
<dbReference type="InterPro" id="IPR032812">
    <property type="entry name" value="SbsA_Ig"/>
</dbReference>
<keyword evidence="1" id="KW-0732">Signal</keyword>
<accession>A0ABU4JWN3</accession>
<evidence type="ECO:0000259" key="2">
    <source>
        <dbReference type="Pfam" id="PF13205"/>
    </source>
</evidence>
<evidence type="ECO:0000313" key="3">
    <source>
        <dbReference type="EMBL" id="MDW8802575.1"/>
    </source>
</evidence>
<dbReference type="Proteomes" id="UP001281656">
    <property type="component" value="Unassembled WGS sequence"/>
</dbReference>
<proteinExistence type="predicted"/>
<organism evidence="3 4">
    <name type="scientific">Clostridium tanneri</name>
    <dbReference type="NCBI Taxonomy" id="3037988"/>
    <lineage>
        <taxon>Bacteria</taxon>
        <taxon>Bacillati</taxon>
        <taxon>Bacillota</taxon>
        <taxon>Clostridia</taxon>
        <taxon>Eubacteriales</taxon>
        <taxon>Clostridiaceae</taxon>
        <taxon>Clostridium</taxon>
    </lineage>
</organism>
<dbReference type="RefSeq" id="WP_318798890.1">
    <property type="nucleotide sequence ID" value="NZ_JARUJP010000023.1"/>
</dbReference>
<protein>
    <submittedName>
        <fullName evidence="3">Ig-like domain-containing protein</fullName>
    </submittedName>
</protein>
<dbReference type="Pfam" id="PF13205">
    <property type="entry name" value="Big_5"/>
    <property type="match status" value="2"/>
</dbReference>
<gene>
    <name evidence="3" type="ORF">P8V03_15615</name>
</gene>
<evidence type="ECO:0000256" key="1">
    <source>
        <dbReference type="ARBA" id="ARBA00022729"/>
    </source>
</evidence>
<feature type="domain" description="SbsA Ig-like" evidence="2">
    <location>
        <begin position="510"/>
        <end position="602"/>
    </location>
</feature>
<sequence length="980" mass="102880">MQSVNNIASKNAVQVILKDGADAAKANDKTSYVVKVGDAEVAVTAVTYLPELKKATLTVDFSGKEGEVSVNGVKAVAAIDFKAPELVQVTPVSDRLIDVKFSEKVTEATAGVEANYGIVLKGTASSVAISSVDKVDDSTYRITVAADLLKEGSVYTVSVNNLKTIEDTNSNVMKDIKVGEFTSIKDTTKPTLVSATAVDTNKVEIVMSEELNKTVLPTVVITPYKADGTLDTSKAYTKTVTAADIAGNKVTVNIDDANLLVNGKNYKLTISGGQDLSELAIADDQAKDFVGVSDVVAPTVKDSSYDAKTHKLTVNFSEKMSGLATVGNYKIFDSQTGVEQTGAVITPAVNADATSVTLTITELDTNKDYSLRLNGLTDASKAANPLKANTIVNFKVPAEVVDVTLNSATAGAAGNTVDLVFNTALDKAQAENINNYSIVSLADETKTLKVTKAVYTAPTVDSDTSKVTLTTDYQGEKTDSTPNYKVTVSGLTNLKSDAATASFAGKDKVAPTLQSVKSISQNYIDLNFDENIAETQDATNFGITIIKAGTAEIAGVYGNEVIESISNKTMRLHLTDALTENTTYTITVKNVKDTFGNYLTNASTPADKAVSKNFDAVKDTTAPKLTTVTAVNSAKLVLQFDEEVSAAGVASNYEIKDENDAVVAFGANSTFTVNSEDKTQVIVENKATVEDAVKLVDLFENGKNYTLKISGGVADVAGNAIQANAAQSLSFVGVKDEVAPKLLSATASPVKVTDGIYNTKVVLTFDEEISPAFATTDFVVTNTETFDELTVTNAVLGEDKKTVELTLGTSTSADGKYKVYVKGSIKDVAVDGNIIDSAARVALFNGVDTQAPTLTGMELKGTKADATETTATITLGDLDANNNGTITITGLAAGAKYSTGSVKLSENVEVTFDAVNNDYDVKTPIKVSKDTDPAALTSLVLTVLGGVDGVTTTQLQNESTSKLSLKDAAGNTSTYTIVVQ</sequence>
<keyword evidence="4" id="KW-1185">Reference proteome</keyword>
<name>A0ABU4JWN3_9CLOT</name>
<dbReference type="EMBL" id="JARUJP010000023">
    <property type="protein sequence ID" value="MDW8802575.1"/>
    <property type="molecule type" value="Genomic_DNA"/>
</dbReference>
<dbReference type="InterPro" id="IPR014755">
    <property type="entry name" value="Cu-Rt/internalin_Ig-like"/>
</dbReference>
<dbReference type="Gene3D" id="2.60.40.1220">
    <property type="match status" value="7"/>
</dbReference>